<keyword evidence="3 7" id="KW-0602">Photosynthesis</keyword>
<evidence type="ECO:0000256" key="7">
    <source>
        <dbReference type="RuleBase" id="RU363080"/>
    </source>
</evidence>
<dbReference type="OrthoDB" id="423598at2759"/>
<dbReference type="PANTHER" id="PTHR21649">
    <property type="entry name" value="CHLOROPHYLL A/B BINDING PROTEIN"/>
    <property type="match status" value="1"/>
</dbReference>
<dbReference type="GO" id="GO:0016168">
    <property type="term" value="F:chlorophyll binding"/>
    <property type="evidence" value="ECO:0007669"/>
    <property type="project" value="UniProtKB-KW"/>
</dbReference>
<sequence>MAMANVFSPHHPCPCRSLCLARGGLGLGHPRSLPSASHPLPAQPRGAGVVSRAQPQQQPLEPIQQEEESSQQQQQQQRDDKATSSSSPASTDGNEDEDFVLASVTRAVEVAIASPLFYVTGGIALGVTIAKRFPGSANIVILSAIPLVGLSVLARTPLGSQLEERAAAQSAAYQQEKSLVDAARDAARTEDWPQHYGQSRTRWLPRDLIDALPDSWASPAHLDGTLPGDAGFDPLNLAKDQAKLARYRECELQHARWAMLALPGCIVPDAIGRAAPSLAAAIGEPVWWRVGEAKLNGADISWGGVGGFQIAGGIPIWGIALCQLVLMGGPEYARLVGIDSLEPVGVPLPGDINYPGGVPFDPLQLATGGVAGDEGDADARRRSAARNFVEQAVTEMYVGRLAMLGMAGLFAQAAVTRESPIDNLTSLIQ</sequence>
<keyword evidence="4 7" id="KW-0934">Plastid</keyword>
<dbReference type="AlphaFoldDB" id="A0A830HKQ2"/>
<dbReference type="Pfam" id="PF00504">
    <property type="entry name" value="Chloroa_b-bind"/>
    <property type="match status" value="1"/>
</dbReference>
<dbReference type="InterPro" id="IPR022796">
    <property type="entry name" value="Chloroa_b-bind"/>
</dbReference>
<reference evidence="9" key="1">
    <citation type="submission" date="2020-10" db="EMBL/GenBank/DDBJ databases">
        <title>Unveiling of a novel bifunctional photoreceptor, Dualchrome1, isolated from a cosmopolitan green alga.</title>
        <authorList>
            <person name="Suzuki S."/>
            <person name="Kawachi M."/>
        </authorList>
    </citation>
    <scope>NUCLEOTIDE SEQUENCE</scope>
    <source>
        <strain evidence="9">NIES 2893</strain>
    </source>
</reference>
<comment type="similarity">
    <text evidence="7">Belongs to the light-harvesting chlorophyll a/b-binding (LHC) protein family.</text>
</comment>
<feature type="binding site" evidence="6">
    <location>
        <position position="412"/>
    </location>
    <ligand>
        <name>chlorophyll a</name>
        <dbReference type="ChEBI" id="CHEBI:58416"/>
        <label>1</label>
    </ligand>
</feature>
<keyword evidence="7" id="KW-0793">Thylakoid</keyword>
<evidence type="ECO:0000256" key="3">
    <source>
        <dbReference type="ARBA" id="ARBA00022531"/>
    </source>
</evidence>
<dbReference type="GO" id="GO:0009522">
    <property type="term" value="C:photosystem I"/>
    <property type="evidence" value="ECO:0007669"/>
    <property type="project" value="UniProtKB-KW"/>
</dbReference>
<dbReference type="Gene3D" id="1.10.3460.10">
    <property type="entry name" value="Chlorophyll a/b binding protein domain"/>
    <property type="match status" value="1"/>
</dbReference>
<proteinExistence type="inferred from homology"/>
<feature type="region of interest" description="Disordered" evidence="8">
    <location>
        <begin position="29"/>
        <end position="96"/>
    </location>
</feature>
<keyword evidence="7" id="KW-0603">Photosystem I</keyword>
<organism evidence="9 10">
    <name type="scientific">Pycnococcus provasolii</name>
    <dbReference type="NCBI Taxonomy" id="41880"/>
    <lineage>
        <taxon>Eukaryota</taxon>
        <taxon>Viridiplantae</taxon>
        <taxon>Chlorophyta</taxon>
        <taxon>Pseudoscourfieldiophyceae</taxon>
        <taxon>Pseudoscourfieldiales</taxon>
        <taxon>Pycnococcaceae</taxon>
        <taxon>Pycnococcus</taxon>
    </lineage>
</organism>
<name>A0A830HKQ2_9CHLO</name>
<evidence type="ECO:0000256" key="6">
    <source>
        <dbReference type="PIRSR" id="PIRSR601344-1"/>
    </source>
</evidence>
<feature type="binding site" evidence="6">
    <location>
        <position position="251"/>
    </location>
    <ligand>
        <name>chlorophyll a</name>
        <dbReference type="ChEBI" id="CHEBI:58416"/>
        <label>1</label>
    </ligand>
</feature>
<dbReference type="GO" id="GO:0009523">
    <property type="term" value="C:photosystem II"/>
    <property type="evidence" value="ECO:0007669"/>
    <property type="project" value="UniProtKB-KW"/>
</dbReference>
<evidence type="ECO:0000256" key="2">
    <source>
        <dbReference type="ARBA" id="ARBA00022528"/>
    </source>
</evidence>
<dbReference type="GO" id="GO:0009765">
    <property type="term" value="P:photosynthesis, light harvesting"/>
    <property type="evidence" value="ECO:0007669"/>
    <property type="project" value="InterPro"/>
</dbReference>
<protein>
    <recommendedName>
        <fullName evidence="7">Chlorophyll a-b binding protein, chloroplastic</fullName>
    </recommendedName>
</protein>
<evidence type="ECO:0000256" key="5">
    <source>
        <dbReference type="ARBA" id="ARBA00022991"/>
    </source>
</evidence>
<comment type="caution">
    <text evidence="9">The sequence shown here is derived from an EMBL/GenBank/DDBJ whole genome shotgun (WGS) entry which is preliminary data.</text>
</comment>
<feature type="binding site" evidence="6">
    <location>
        <position position="395"/>
    </location>
    <ligand>
        <name>chlorophyll a</name>
        <dbReference type="ChEBI" id="CHEBI:58416"/>
        <label>1</label>
    </ligand>
</feature>
<keyword evidence="1 6" id="KW-0148">Chlorophyll</keyword>
<keyword evidence="7" id="KW-0604">Photosystem II</keyword>
<dbReference type="InterPro" id="IPR001344">
    <property type="entry name" value="Chloro_AB-bd_pln"/>
</dbReference>
<feature type="binding site" description="axial binding residue" evidence="6">
    <location>
        <position position="331"/>
    </location>
    <ligand>
        <name>chlorophyll b</name>
        <dbReference type="ChEBI" id="CHEBI:61721"/>
        <label>1</label>
    </ligand>
    <ligandPart>
        <name>Mg</name>
        <dbReference type="ChEBI" id="CHEBI:25107"/>
    </ligandPart>
</feature>
<evidence type="ECO:0000256" key="1">
    <source>
        <dbReference type="ARBA" id="ARBA00022494"/>
    </source>
</evidence>
<evidence type="ECO:0000256" key="8">
    <source>
        <dbReference type="SAM" id="MobiDB-lite"/>
    </source>
</evidence>
<feature type="binding site" evidence="6">
    <location>
        <position position="254"/>
    </location>
    <ligand>
        <name>chlorophyll a</name>
        <dbReference type="ChEBI" id="CHEBI:58416"/>
        <label>1</label>
    </ligand>
</feature>
<comment type="subcellular location">
    <subcellularLocation>
        <location evidence="7">Plastid</location>
        <location evidence="7">Chloroplast thylakoid membrane</location>
    </subcellularLocation>
</comment>
<dbReference type="EMBL" id="BNJQ01000010">
    <property type="protein sequence ID" value="GHP05597.1"/>
    <property type="molecule type" value="Genomic_DNA"/>
</dbReference>
<evidence type="ECO:0000256" key="4">
    <source>
        <dbReference type="ARBA" id="ARBA00022640"/>
    </source>
</evidence>
<gene>
    <name evidence="9" type="ORF">PPROV_000434700</name>
</gene>
<dbReference type="SUPFAM" id="SSF103511">
    <property type="entry name" value="Chlorophyll a-b binding protein"/>
    <property type="match status" value="1"/>
</dbReference>
<feature type="compositionally biased region" description="Polar residues" evidence="8">
    <location>
        <begin position="83"/>
        <end position="92"/>
    </location>
</feature>
<dbReference type="GO" id="GO:0009535">
    <property type="term" value="C:chloroplast thylakoid membrane"/>
    <property type="evidence" value="ECO:0007669"/>
    <property type="project" value="UniProtKB-SubCell"/>
</dbReference>
<keyword evidence="10" id="KW-1185">Reference proteome</keyword>
<evidence type="ECO:0000313" key="10">
    <source>
        <dbReference type="Proteomes" id="UP000660262"/>
    </source>
</evidence>
<feature type="compositionally biased region" description="Low complexity" evidence="8">
    <location>
        <begin position="54"/>
        <end position="63"/>
    </location>
</feature>
<dbReference type="Proteomes" id="UP000660262">
    <property type="component" value="Unassembled WGS sequence"/>
</dbReference>
<feature type="binding site" description="axial binding residue" evidence="6">
    <location>
        <position position="256"/>
    </location>
    <ligand>
        <name>chlorophyll b</name>
        <dbReference type="ChEBI" id="CHEBI:61721"/>
        <label>1</label>
    </ligand>
    <ligandPart>
        <name>Mg</name>
        <dbReference type="ChEBI" id="CHEBI:25107"/>
    </ligandPart>
</feature>
<accession>A0A830HKQ2</accession>
<comment type="function">
    <text evidence="7">The light-harvesting complex (LHC) functions as a light receptor, it captures and delivers excitation energy to photosystems with which it is closely associated.</text>
</comment>
<keyword evidence="2 7" id="KW-0150">Chloroplast</keyword>
<feature type="binding site" description="axial binding residue" evidence="6">
    <location>
        <position position="323"/>
    </location>
    <ligand>
        <name>chlorophyll b</name>
        <dbReference type="ChEBI" id="CHEBI:61721"/>
        <label>1</label>
    </ligand>
    <ligandPart>
        <name>Mg</name>
        <dbReference type="ChEBI" id="CHEBI:25107"/>
    </ligandPart>
</feature>
<feature type="binding site" evidence="6">
    <location>
        <position position="400"/>
    </location>
    <ligand>
        <name>chlorophyll a</name>
        <dbReference type="ChEBI" id="CHEBI:58416"/>
        <label>1</label>
    </ligand>
</feature>
<keyword evidence="5 7" id="KW-0157">Chromophore</keyword>
<evidence type="ECO:0000313" key="9">
    <source>
        <dbReference type="EMBL" id="GHP05597.1"/>
    </source>
</evidence>